<organism evidence="1 2">
    <name type="scientific">Bacillus rugosus</name>
    <dbReference type="NCBI Taxonomy" id="2715209"/>
    <lineage>
        <taxon>Bacteria</taxon>
        <taxon>Bacillati</taxon>
        <taxon>Bacillota</taxon>
        <taxon>Bacilli</taxon>
        <taxon>Bacillales</taxon>
        <taxon>Bacillaceae</taxon>
        <taxon>Bacillus</taxon>
    </lineage>
</organism>
<accession>A0ACD3ZX75</accession>
<dbReference type="EMBL" id="CP096590">
    <property type="protein sequence ID" value="UPV78568.1"/>
    <property type="molecule type" value="Genomic_DNA"/>
</dbReference>
<sequence>MNIKQPNIIRNVKLTESDDEGVLLDIENGTYYGLDEVGLDIWKLIEQKKGFDDILKIISETYNSSHYEVIRDIEIFLKELKNKGLISWS</sequence>
<reference evidence="1" key="1">
    <citation type="submission" date="2022-04" db="EMBL/GenBank/DDBJ databases">
        <title>Complete genome of Bacillus.</title>
        <authorList>
            <person name="Kong X."/>
            <person name="Hou M."/>
        </authorList>
    </citation>
    <scope>NUCLEOTIDE SEQUENCE</scope>
    <source>
        <strain evidence="1">A78.1</strain>
    </source>
</reference>
<keyword evidence="2" id="KW-1185">Reference proteome</keyword>
<evidence type="ECO:0000313" key="2">
    <source>
        <dbReference type="Proteomes" id="UP000830837"/>
    </source>
</evidence>
<protein>
    <submittedName>
        <fullName evidence="1">PqqD family protein</fullName>
    </submittedName>
</protein>
<name>A0ACD3ZX75_9BACI</name>
<evidence type="ECO:0000313" key="1">
    <source>
        <dbReference type="EMBL" id="UPV78568.1"/>
    </source>
</evidence>
<gene>
    <name evidence="1" type="ORF">M0696_17440</name>
</gene>
<proteinExistence type="predicted"/>
<dbReference type="Proteomes" id="UP000830837">
    <property type="component" value="Chromosome"/>
</dbReference>